<dbReference type="InterPro" id="IPR035940">
    <property type="entry name" value="CAP_sf"/>
</dbReference>
<evidence type="ECO:0000259" key="2">
    <source>
        <dbReference type="SMART" id="SM00198"/>
    </source>
</evidence>
<feature type="domain" description="SCP" evidence="2">
    <location>
        <begin position="377"/>
        <end position="508"/>
    </location>
</feature>
<dbReference type="Pfam" id="PF11617">
    <property type="entry name" value="Cu-binding_MopE"/>
    <property type="match status" value="2"/>
</dbReference>
<dbReference type="RefSeq" id="WP_152660439.1">
    <property type="nucleotide sequence ID" value="NZ_CP036422.1"/>
</dbReference>
<dbReference type="Pfam" id="PF00188">
    <property type="entry name" value="CAP"/>
    <property type="match status" value="1"/>
</dbReference>
<feature type="compositionally biased region" description="Acidic residues" evidence="1">
    <location>
        <begin position="344"/>
        <end position="357"/>
    </location>
</feature>
<dbReference type="SUPFAM" id="SSF103647">
    <property type="entry name" value="TSP type-3 repeat"/>
    <property type="match status" value="1"/>
</dbReference>
<dbReference type="PROSITE" id="PS51234">
    <property type="entry name" value="TSP3"/>
    <property type="match status" value="1"/>
</dbReference>
<dbReference type="Proteomes" id="UP000326287">
    <property type="component" value="Chromosome"/>
</dbReference>
<dbReference type="InterPro" id="IPR014044">
    <property type="entry name" value="CAP_dom"/>
</dbReference>
<reference evidence="3 4" key="1">
    <citation type="submission" date="2019-02" db="EMBL/GenBank/DDBJ databases">
        <authorList>
            <person name="Li S.-H."/>
        </authorList>
    </citation>
    <scope>NUCLEOTIDE SEQUENCE [LARGE SCALE GENOMIC DNA]</scope>
    <source>
        <strain evidence="3 4">IMCC14385</strain>
    </source>
</reference>
<dbReference type="KEGG" id="halc:EY643_00945"/>
<dbReference type="Gene3D" id="4.10.1080.10">
    <property type="entry name" value="TSP type-3 repeat"/>
    <property type="match status" value="1"/>
</dbReference>
<dbReference type="SMART" id="SM00198">
    <property type="entry name" value="SCP"/>
    <property type="match status" value="1"/>
</dbReference>
<keyword evidence="4" id="KW-1185">Reference proteome</keyword>
<dbReference type="PANTHER" id="PTHR31157">
    <property type="entry name" value="SCP DOMAIN-CONTAINING PROTEIN"/>
    <property type="match status" value="1"/>
</dbReference>
<sequence length="515" mass="56116">MRQHISTKTVSRLAAYATVALLLGGCRLVITTDAKGHIESASNLYSCEQPSCAFEITEEISDTFTAVPAEGYRFVRWQGICARSVTHICEATVAPLPEEFADQEQDIDIGLWAKFEHQSFVRTWHRDADGDLFGSPEDTLTSAERPLGYVVNNRDCDDSNPAIYPWRDELDDGIDNNCNTQIDEGLGTVDPADLLFRDVDGDGFGVNSDTISIDEPQDGYVANAGDCDDNNGEIFPGAVEEYDSVDNNCDGEVDEGFEEREFFRDIDSDGFGDADNSIFAVLRPSGYANLDGDNCPAVYNPAQADSDNDGIGNSCDDFTDRDNDGVADGDDNCRDTYNPSQADTDGDGDGDACDETDNSQTPDPAPDPEPIDCDKTSLDQEMLDAVNAFRSQTQDCGSEGIFPAVGALSWNCKLKAAAVRHSTDMAENNFFSHTGSDQSSARNRIDDAGYNWRAYGENLAAGRSSVDGAMDQWATSDGHCANMMTSRFTQFGSSRVSNGSSTYTYYWTQVFAQPR</sequence>
<dbReference type="OrthoDB" id="68195at2"/>
<evidence type="ECO:0000313" key="4">
    <source>
        <dbReference type="Proteomes" id="UP000326287"/>
    </source>
</evidence>
<protein>
    <recommendedName>
        <fullName evidence="2">SCP domain-containing protein</fullName>
    </recommendedName>
</protein>
<gene>
    <name evidence="3" type="ORF">EY643_00945</name>
</gene>
<dbReference type="EMBL" id="CP036422">
    <property type="protein sequence ID" value="QFU74328.1"/>
    <property type="molecule type" value="Genomic_DNA"/>
</dbReference>
<dbReference type="Gene3D" id="3.40.33.10">
    <property type="entry name" value="CAP"/>
    <property type="match status" value="1"/>
</dbReference>
<dbReference type="InterPro" id="IPR028974">
    <property type="entry name" value="TSP_type-3_rpt"/>
</dbReference>
<evidence type="ECO:0000313" key="3">
    <source>
        <dbReference type="EMBL" id="QFU74328.1"/>
    </source>
</evidence>
<dbReference type="PROSITE" id="PS51257">
    <property type="entry name" value="PROKAR_LIPOPROTEIN"/>
    <property type="match status" value="1"/>
</dbReference>
<dbReference type="AlphaFoldDB" id="A0A5P9NH22"/>
<name>A0A5P9NH22_9GAMM</name>
<feature type="region of interest" description="Disordered" evidence="1">
    <location>
        <begin position="299"/>
        <end position="375"/>
    </location>
</feature>
<dbReference type="SUPFAM" id="SSF55797">
    <property type="entry name" value="PR-1-like"/>
    <property type="match status" value="1"/>
</dbReference>
<accession>A0A5P9NH22</accession>
<organism evidence="3 4">
    <name type="scientific">Halioglobus maricola</name>
    <dbReference type="NCBI Taxonomy" id="2601894"/>
    <lineage>
        <taxon>Bacteria</taxon>
        <taxon>Pseudomonadati</taxon>
        <taxon>Pseudomonadota</taxon>
        <taxon>Gammaproteobacteria</taxon>
        <taxon>Cellvibrionales</taxon>
        <taxon>Halieaceae</taxon>
        <taxon>Halioglobus</taxon>
    </lineage>
</organism>
<dbReference type="InterPro" id="IPR017897">
    <property type="entry name" value="Thrombospondin_3_rpt"/>
</dbReference>
<proteinExistence type="predicted"/>
<dbReference type="PANTHER" id="PTHR31157:SF1">
    <property type="entry name" value="SCP DOMAIN-CONTAINING PROTEIN"/>
    <property type="match status" value="1"/>
</dbReference>
<dbReference type="InterPro" id="IPR021655">
    <property type="entry name" value="Put_metal-bd"/>
</dbReference>
<evidence type="ECO:0000256" key="1">
    <source>
        <dbReference type="SAM" id="MobiDB-lite"/>
    </source>
</evidence>
<dbReference type="CDD" id="cd05379">
    <property type="entry name" value="CAP_bacterial"/>
    <property type="match status" value="1"/>
</dbReference>
<dbReference type="GO" id="GO:0005509">
    <property type="term" value="F:calcium ion binding"/>
    <property type="evidence" value="ECO:0007669"/>
    <property type="project" value="InterPro"/>
</dbReference>